<comment type="caution">
    <text evidence="3">The sequence shown here is derived from an EMBL/GenBank/DDBJ whole genome shotgun (WGS) entry which is preliminary data.</text>
</comment>
<evidence type="ECO:0000313" key="4">
    <source>
        <dbReference type="Proteomes" id="UP000664628"/>
    </source>
</evidence>
<name>A0ABS3JB34_9BACT</name>
<sequence length="145" mass="16020">MMNSSILLISLLGGLLSITAPGVAQSLESTVAAKKWQRRVLLIYARDAQHADLAAQKRFLADHKAGLAERDFDQLVVLDGDLSDRDWSYLRGGDRKLAQGASFMLFLIGKDGGVKERFPAPVAASVLFRTVDTMPMRQSEMRKKN</sequence>
<reference evidence="3 4" key="1">
    <citation type="submission" date="2021-03" db="EMBL/GenBank/DDBJ databases">
        <title>Fibrella sp. HMF5405 genome sequencing and assembly.</title>
        <authorList>
            <person name="Kang H."/>
            <person name="Kim H."/>
            <person name="Bae S."/>
            <person name="Joh K."/>
        </authorList>
    </citation>
    <scope>NUCLEOTIDE SEQUENCE [LARGE SCALE GENOMIC DNA]</scope>
    <source>
        <strain evidence="3 4">HMF5405</strain>
    </source>
</reference>
<protein>
    <submittedName>
        <fullName evidence="3">DUF4174 domain-containing protein</fullName>
    </submittedName>
</protein>
<proteinExistence type="predicted"/>
<keyword evidence="4" id="KW-1185">Reference proteome</keyword>
<evidence type="ECO:0000313" key="3">
    <source>
        <dbReference type="EMBL" id="MBO0947195.1"/>
    </source>
</evidence>
<dbReference type="RefSeq" id="WP_207327112.1">
    <property type="nucleotide sequence ID" value="NZ_JAFMYW010000001.1"/>
</dbReference>
<gene>
    <name evidence="3" type="ORF">J2I46_01275</name>
</gene>
<dbReference type="EMBL" id="JAFMYW010000001">
    <property type="protein sequence ID" value="MBO0947195.1"/>
    <property type="molecule type" value="Genomic_DNA"/>
</dbReference>
<dbReference type="Pfam" id="PF13778">
    <property type="entry name" value="DUF4174"/>
    <property type="match status" value="1"/>
</dbReference>
<evidence type="ECO:0000256" key="1">
    <source>
        <dbReference type="ARBA" id="ARBA00022729"/>
    </source>
</evidence>
<organism evidence="3 4">
    <name type="scientific">Fibrella forsythiae</name>
    <dbReference type="NCBI Taxonomy" id="2817061"/>
    <lineage>
        <taxon>Bacteria</taxon>
        <taxon>Pseudomonadati</taxon>
        <taxon>Bacteroidota</taxon>
        <taxon>Cytophagia</taxon>
        <taxon>Cytophagales</taxon>
        <taxon>Spirosomataceae</taxon>
        <taxon>Fibrella</taxon>
    </lineage>
</organism>
<dbReference type="Proteomes" id="UP000664628">
    <property type="component" value="Unassembled WGS sequence"/>
</dbReference>
<keyword evidence="1" id="KW-0732">Signal</keyword>
<dbReference type="InterPro" id="IPR025232">
    <property type="entry name" value="DUF4174"/>
</dbReference>
<feature type="domain" description="DUF4174" evidence="2">
    <location>
        <begin position="32"/>
        <end position="140"/>
    </location>
</feature>
<accession>A0ABS3JB34</accession>
<evidence type="ECO:0000259" key="2">
    <source>
        <dbReference type="Pfam" id="PF13778"/>
    </source>
</evidence>